<name>A0A8S5PIX1_9CAUD</name>
<accession>A0A8S5PIX1</accession>
<dbReference type="EMBL" id="BK015444">
    <property type="protein sequence ID" value="DAE07014.1"/>
    <property type="molecule type" value="Genomic_DNA"/>
</dbReference>
<organism evidence="2">
    <name type="scientific">Myoviridae sp. ctuJM17</name>
    <dbReference type="NCBI Taxonomy" id="2825200"/>
    <lineage>
        <taxon>Viruses</taxon>
        <taxon>Duplodnaviria</taxon>
        <taxon>Heunggongvirae</taxon>
        <taxon>Uroviricota</taxon>
        <taxon>Caudoviricetes</taxon>
    </lineage>
</organism>
<sequence>MVVNGCKSEGGLCFFTLFYWCFSFFPFIEMFYISIIWYICIEKCRYLAKVNRINKGDDMAKVIHVHLLQKIDGVKRRDWYFSSLSAVFTVFTPEQVGVTKNYLLHAGLSRGGVIINKRAVIRQSTLIGCSRG</sequence>
<keyword evidence="1" id="KW-0472">Membrane</keyword>
<evidence type="ECO:0000313" key="2">
    <source>
        <dbReference type="EMBL" id="DAE07014.1"/>
    </source>
</evidence>
<keyword evidence="1" id="KW-1133">Transmembrane helix</keyword>
<proteinExistence type="predicted"/>
<evidence type="ECO:0000256" key="1">
    <source>
        <dbReference type="SAM" id="Phobius"/>
    </source>
</evidence>
<feature type="transmembrane region" description="Helical" evidence="1">
    <location>
        <begin position="17"/>
        <end position="39"/>
    </location>
</feature>
<keyword evidence="1" id="KW-0812">Transmembrane</keyword>
<protein>
    <submittedName>
        <fullName evidence="2">Uncharacterized protein</fullName>
    </submittedName>
</protein>
<reference evidence="2" key="1">
    <citation type="journal article" date="2021" name="Proc. Natl. Acad. Sci. U.S.A.">
        <title>A Catalog of Tens of Thousands of Viruses from Human Metagenomes Reveals Hidden Associations with Chronic Diseases.</title>
        <authorList>
            <person name="Tisza M.J."/>
            <person name="Buck C.B."/>
        </authorList>
    </citation>
    <scope>NUCLEOTIDE SEQUENCE</scope>
    <source>
        <strain evidence="2">CtuJM17</strain>
    </source>
</reference>